<evidence type="ECO:0000256" key="1">
    <source>
        <dbReference type="ARBA" id="ARBA00004496"/>
    </source>
</evidence>
<gene>
    <name evidence="6" type="ORF">RDB_LOCUS62670</name>
</gene>
<dbReference type="GO" id="GO:0008047">
    <property type="term" value="F:enzyme activator activity"/>
    <property type="evidence" value="ECO:0007669"/>
    <property type="project" value="InterPro"/>
</dbReference>
<evidence type="ECO:0000256" key="5">
    <source>
        <dbReference type="SAM" id="MobiDB-lite"/>
    </source>
</evidence>
<keyword evidence="4" id="KW-0507">mRNA processing</keyword>
<feature type="region of interest" description="Disordered" evidence="5">
    <location>
        <begin position="154"/>
        <end position="189"/>
    </location>
</feature>
<feature type="compositionally biased region" description="Low complexity" evidence="5">
    <location>
        <begin position="341"/>
        <end position="353"/>
    </location>
</feature>
<dbReference type="CDD" id="cd13182">
    <property type="entry name" value="EVH1-like_Dcp1"/>
    <property type="match status" value="1"/>
</dbReference>
<feature type="compositionally biased region" description="Low complexity" evidence="5">
    <location>
        <begin position="204"/>
        <end position="219"/>
    </location>
</feature>
<evidence type="ECO:0008006" key="8">
    <source>
        <dbReference type="Google" id="ProtNLM"/>
    </source>
</evidence>
<feature type="compositionally biased region" description="Gly residues" evidence="5">
    <location>
        <begin position="530"/>
        <end position="541"/>
    </location>
</feature>
<feature type="compositionally biased region" description="Low complexity" evidence="5">
    <location>
        <begin position="160"/>
        <end position="181"/>
    </location>
</feature>
<reference evidence="6" key="1">
    <citation type="submission" date="2021-01" db="EMBL/GenBank/DDBJ databases">
        <authorList>
            <person name="Kaushik A."/>
        </authorList>
    </citation>
    <scope>NUCLEOTIDE SEQUENCE</scope>
    <source>
        <strain evidence="6">AG2-2IIIB</strain>
    </source>
</reference>
<protein>
    <recommendedName>
        <fullName evidence="8">mRNA-decapping enzyme 1B</fullName>
    </recommendedName>
</protein>
<organism evidence="6 7">
    <name type="scientific">Rhizoctonia solani</name>
    <dbReference type="NCBI Taxonomy" id="456999"/>
    <lineage>
        <taxon>Eukaryota</taxon>
        <taxon>Fungi</taxon>
        <taxon>Dikarya</taxon>
        <taxon>Basidiomycota</taxon>
        <taxon>Agaricomycotina</taxon>
        <taxon>Agaricomycetes</taxon>
        <taxon>Cantharellales</taxon>
        <taxon>Ceratobasidiaceae</taxon>
        <taxon>Rhizoctonia</taxon>
    </lineage>
</organism>
<comment type="subcellular location">
    <subcellularLocation>
        <location evidence="1">Cytoplasm</location>
    </subcellularLocation>
</comment>
<dbReference type="GO" id="GO:0000932">
    <property type="term" value="C:P-body"/>
    <property type="evidence" value="ECO:0007669"/>
    <property type="project" value="TreeGrafter"/>
</dbReference>
<evidence type="ECO:0000256" key="4">
    <source>
        <dbReference type="ARBA" id="ARBA00022664"/>
    </source>
</evidence>
<evidence type="ECO:0000313" key="7">
    <source>
        <dbReference type="Proteomes" id="UP000663843"/>
    </source>
</evidence>
<keyword evidence="3" id="KW-0963">Cytoplasm</keyword>
<dbReference type="PANTHER" id="PTHR16290">
    <property type="entry name" value="TRANSCRIPTION FACTOR SMIF DECAPPING ENZYME DCP1"/>
    <property type="match status" value="1"/>
</dbReference>
<dbReference type="Pfam" id="PF06058">
    <property type="entry name" value="DCP1"/>
    <property type="match status" value="1"/>
</dbReference>
<feature type="region of interest" description="Disordered" evidence="5">
    <location>
        <begin position="338"/>
        <end position="436"/>
    </location>
</feature>
<dbReference type="AlphaFoldDB" id="A0A8H2XL61"/>
<feature type="compositionally biased region" description="Basic residues" evidence="5">
    <location>
        <begin position="407"/>
        <end position="417"/>
    </location>
</feature>
<comment type="similarity">
    <text evidence="2">Belongs to the DCP1 family.</text>
</comment>
<feature type="region of interest" description="Disordered" evidence="5">
    <location>
        <begin position="284"/>
        <end position="326"/>
    </location>
</feature>
<feature type="compositionally biased region" description="Low complexity" evidence="5">
    <location>
        <begin position="290"/>
        <end position="323"/>
    </location>
</feature>
<feature type="compositionally biased region" description="Polar residues" evidence="5">
    <location>
        <begin position="220"/>
        <end position="234"/>
    </location>
</feature>
<dbReference type="GO" id="GO:0006397">
    <property type="term" value="P:mRNA processing"/>
    <property type="evidence" value="ECO:0007669"/>
    <property type="project" value="UniProtKB-KW"/>
</dbReference>
<dbReference type="GO" id="GO:0003729">
    <property type="term" value="F:mRNA binding"/>
    <property type="evidence" value="ECO:0007669"/>
    <property type="project" value="TreeGrafter"/>
</dbReference>
<sequence>MPHETSMSAASRKAWNLKVIQRHDPDIVCIWDQVSYVMLMQYSGSQWSKTSVEGSLFLFDRRGFPRYGFFILNRSSAHNYIHLLTPEDNLEVRENYVIFRAKGSKDAPVMGLWASDPDHRNHLGETLLGLHAHIKSGSTETFYNPADVYGADPTMSSPSPAITTTTNYAPPPAASGSSGTGQSTNEAGGMQSLNDLFARLSSSASVNPTTAAPATTQTTLYSSQTGQAPAPNSTFAPAQAIAQPAPTPTGPLRGQALLDSLFAMASPTRAPAVVQPTSTNLSASGSFTMPQSQSSSNFNNFSAPAPSAPTNLSQPTTQSPTSSKGGDLLAQLFANLGTGPQQSHSASSTAQTHNIRHSRVPSTPPSVLSTLPADPAIIHSAKVTPEPKSERRRNNTRRGYATDTSPRPHHSHSHSHRMSVFDEDATHSHSRSTSQAADDVLTALNGSVRNKPRAGRALVPFQSDTGPVYHPDPTRPHVSNRFPAGENGEEEKVYAMGVDEEAEDEIFYDGRGNRGKGPSPRRQRRRKNGRGGANGSEGGRNGEVVNLDRQTAGDVLMQGIEWDEGVVDKQLFLQSIHALLNEPEFVDQLYNDYKIAQTQRTS</sequence>
<dbReference type="Proteomes" id="UP000663843">
    <property type="component" value="Unassembled WGS sequence"/>
</dbReference>
<evidence type="ECO:0000256" key="2">
    <source>
        <dbReference type="ARBA" id="ARBA00008778"/>
    </source>
</evidence>
<feature type="region of interest" description="Disordered" evidence="5">
    <location>
        <begin position="458"/>
        <end position="487"/>
    </location>
</feature>
<dbReference type="Gene3D" id="2.30.29.30">
    <property type="entry name" value="Pleckstrin-homology domain (PH domain)/Phosphotyrosine-binding domain (PTB)"/>
    <property type="match status" value="1"/>
</dbReference>
<dbReference type="GO" id="GO:0000290">
    <property type="term" value="P:deadenylation-dependent decapping of nuclear-transcribed mRNA"/>
    <property type="evidence" value="ECO:0007669"/>
    <property type="project" value="InterPro"/>
</dbReference>
<dbReference type="PANTHER" id="PTHR16290:SF0">
    <property type="entry name" value="DECAPPING PROTEIN 1, ISOFORM A"/>
    <property type="match status" value="1"/>
</dbReference>
<accession>A0A8H2XL61</accession>
<dbReference type="SUPFAM" id="SSF50729">
    <property type="entry name" value="PH domain-like"/>
    <property type="match status" value="1"/>
</dbReference>
<dbReference type="GO" id="GO:0031087">
    <property type="term" value="P:deadenylation-independent decapping of nuclear-transcribed mRNA"/>
    <property type="evidence" value="ECO:0007669"/>
    <property type="project" value="TreeGrafter"/>
</dbReference>
<comment type="caution">
    <text evidence="6">The sequence shown here is derived from an EMBL/GenBank/DDBJ whole genome shotgun (WGS) entry which is preliminary data.</text>
</comment>
<dbReference type="EMBL" id="CAJMWT010002021">
    <property type="protein sequence ID" value="CAE6429715.1"/>
    <property type="molecule type" value="Genomic_DNA"/>
</dbReference>
<evidence type="ECO:0000256" key="3">
    <source>
        <dbReference type="ARBA" id="ARBA00022490"/>
    </source>
</evidence>
<feature type="region of interest" description="Disordered" evidence="5">
    <location>
        <begin position="204"/>
        <end position="234"/>
    </location>
</feature>
<name>A0A8H2XL61_9AGAM</name>
<feature type="compositionally biased region" description="Basic residues" evidence="5">
    <location>
        <begin position="519"/>
        <end position="529"/>
    </location>
</feature>
<feature type="region of interest" description="Disordered" evidence="5">
    <location>
        <begin position="504"/>
        <end position="545"/>
    </location>
</feature>
<dbReference type="InterPro" id="IPR010334">
    <property type="entry name" value="Dcp1"/>
</dbReference>
<dbReference type="InterPro" id="IPR011993">
    <property type="entry name" value="PH-like_dom_sf"/>
</dbReference>
<evidence type="ECO:0000313" key="6">
    <source>
        <dbReference type="EMBL" id="CAE6429715.1"/>
    </source>
</evidence>
<proteinExistence type="inferred from homology"/>